<dbReference type="GO" id="GO:0005634">
    <property type="term" value="C:nucleus"/>
    <property type="evidence" value="ECO:0007669"/>
    <property type="project" value="TreeGrafter"/>
</dbReference>
<dbReference type="EMBL" id="MU157836">
    <property type="protein sequence ID" value="KAF9531263.1"/>
    <property type="molecule type" value="Genomic_DNA"/>
</dbReference>
<dbReference type="PANTHER" id="PTHR12143:SF42">
    <property type="entry name" value="PUTATIVE SUBFAMILY (AFU_ORTHOLOGUE AFUA_6G13760)-RELATED"/>
    <property type="match status" value="1"/>
</dbReference>
<evidence type="ECO:0000256" key="1">
    <source>
        <dbReference type="SAM" id="SignalP"/>
    </source>
</evidence>
<dbReference type="InterPro" id="IPR014718">
    <property type="entry name" value="GH-type_carb-bd"/>
</dbReference>
<reference evidence="3" key="1">
    <citation type="submission" date="2020-11" db="EMBL/GenBank/DDBJ databases">
        <authorList>
            <consortium name="DOE Joint Genome Institute"/>
            <person name="Ahrendt S."/>
            <person name="Riley R."/>
            <person name="Andreopoulos W."/>
            <person name="Labutti K."/>
            <person name="Pangilinan J."/>
            <person name="Ruiz-Duenas F.J."/>
            <person name="Barrasa J.M."/>
            <person name="Sanchez-Garcia M."/>
            <person name="Camarero S."/>
            <person name="Miyauchi S."/>
            <person name="Serrano A."/>
            <person name="Linde D."/>
            <person name="Babiker R."/>
            <person name="Drula E."/>
            <person name="Ayuso-Fernandez I."/>
            <person name="Pacheco R."/>
            <person name="Padilla G."/>
            <person name="Ferreira P."/>
            <person name="Barriuso J."/>
            <person name="Kellner H."/>
            <person name="Castanera R."/>
            <person name="Alfaro M."/>
            <person name="Ramirez L."/>
            <person name="Pisabarro A.G."/>
            <person name="Kuo A."/>
            <person name="Tritt A."/>
            <person name="Lipzen A."/>
            <person name="He G."/>
            <person name="Yan M."/>
            <person name="Ng V."/>
            <person name="Cullen D."/>
            <person name="Martin F."/>
            <person name="Rosso M.-N."/>
            <person name="Henrissat B."/>
            <person name="Hibbett D."/>
            <person name="Martinez A.T."/>
            <person name="Grigoriev I.V."/>
        </authorList>
    </citation>
    <scope>NUCLEOTIDE SEQUENCE</scope>
    <source>
        <strain evidence="3">CBS 506.95</strain>
    </source>
</reference>
<keyword evidence="4" id="KW-1185">Reference proteome</keyword>
<proteinExistence type="predicted"/>
<evidence type="ECO:0000313" key="3">
    <source>
        <dbReference type="EMBL" id="KAF9531263.1"/>
    </source>
</evidence>
<feature type="domain" description="Glycosyl hydrolase family 92 N-terminal" evidence="2">
    <location>
        <begin position="37"/>
        <end position="256"/>
    </location>
</feature>
<sequence length="277" mass="29753">MRSTRDTLTYSLLLLSFVASAPTNPSASAQVGDPASFVVPFIGTVSGGHVFPGATLPHGMVKAGMDTDSPENHAGYDGNPRWGVTGFSQLHDDGTGGSPPLSNFKLYPHADCASLESCQTSIFTRRVYRESRPDGSPDDAASPGYFSTNLTTGVRVELTATRRTALHRYTYHPGTKQPRILVDFTNDGGLTGVDPEGTVDPKGRISGGARFAGSFGPGWYKAFTCVDFKGEGYDIGEPVEYGVFTDNTVHRNQTDIGNNFGRKTFPNIFCSSKDFDN</sequence>
<dbReference type="Gene3D" id="2.70.98.10">
    <property type="match status" value="1"/>
</dbReference>
<name>A0A9P6EK65_9AGAR</name>
<dbReference type="Proteomes" id="UP000807306">
    <property type="component" value="Unassembled WGS sequence"/>
</dbReference>
<dbReference type="GO" id="GO:0005829">
    <property type="term" value="C:cytosol"/>
    <property type="evidence" value="ECO:0007669"/>
    <property type="project" value="TreeGrafter"/>
</dbReference>
<dbReference type="GO" id="GO:0006516">
    <property type="term" value="P:glycoprotein catabolic process"/>
    <property type="evidence" value="ECO:0007669"/>
    <property type="project" value="TreeGrafter"/>
</dbReference>
<gene>
    <name evidence="3" type="ORF">CPB83DRAFT_131726</name>
</gene>
<dbReference type="InterPro" id="IPR050883">
    <property type="entry name" value="PNGase"/>
</dbReference>
<dbReference type="PANTHER" id="PTHR12143">
    <property type="entry name" value="PEPTIDE N-GLYCANASE PNGASE -RELATED"/>
    <property type="match status" value="1"/>
</dbReference>
<evidence type="ECO:0000313" key="4">
    <source>
        <dbReference type="Proteomes" id="UP000807306"/>
    </source>
</evidence>
<organism evidence="3 4">
    <name type="scientific">Crepidotus variabilis</name>
    <dbReference type="NCBI Taxonomy" id="179855"/>
    <lineage>
        <taxon>Eukaryota</taxon>
        <taxon>Fungi</taxon>
        <taxon>Dikarya</taxon>
        <taxon>Basidiomycota</taxon>
        <taxon>Agaricomycotina</taxon>
        <taxon>Agaricomycetes</taxon>
        <taxon>Agaricomycetidae</taxon>
        <taxon>Agaricales</taxon>
        <taxon>Agaricineae</taxon>
        <taxon>Crepidotaceae</taxon>
        <taxon>Crepidotus</taxon>
    </lineage>
</organism>
<protein>
    <recommendedName>
        <fullName evidence="2">Glycosyl hydrolase family 92 N-terminal domain-containing protein</fullName>
    </recommendedName>
</protein>
<dbReference type="GO" id="GO:0000224">
    <property type="term" value="F:peptide-N4-(N-acetyl-beta-glucosaminyl)asparagine amidase activity"/>
    <property type="evidence" value="ECO:0007669"/>
    <property type="project" value="TreeGrafter"/>
</dbReference>
<feature type="signal peptide" evidence="1">
    <location>
        <begin position="1"/>
        <end position="20"/>
    </location>
</feature>
<dbReference type="OrthoDB" id="449263at2759"/>
<feature type="chain" id="PRO_5040210227" description="Glycosyl hydrolase family 92 N-terminal domain-containing protein" evidence="1">
    <location>
        <begin position="21"/>
        <end position="277"/>
    </location>
</feature>
<evidence type="ECO:0000259" key="2">
    <source>
        <dbReference type="Pfam" id="PF17678"/>
    </source>
</evidence>
<comment type="caution">
    <text evidence="3">The sequence shown here is derived from an EMBL/GenBank/DDBJ whole genome shotgun (WGS) entry which is preliminary data.</text>
</comment>
<keyword evidence="1" id="KW-0732">Signal</keyword>
<dbReference type="GO" id="GO:0030246">
    <property type="term" value="F:carbohydrate binding"/>
    <property type="evidence" value="ECO:0007669"/>
    <property type="project" value="InterPro"/>
</dbReference>
<dbReference type="Pfam" id="PF17678">
    <property type="entry name" value="Glyco_hydro_92N"/>
    <property type="match status" value="1"/>
</dbReference>
<accession>A0A9P6EK65</accession>
<dbReference type="InterPro" id="IPR041371">
    <property type="entry name" value="GH92_N"/>
</dbReference>
<dbReference type="AlphaFoldDB" id="A0A9P6EK65"/>